<evidence type="ECO:0000313" key="3">
    <source>
        <dbReference type="EMBL" id="KII85056.1"/>
    </source>
</evidence>
<dbReference type="GO" id="GO:0005525">
    <property type="term" value="F:GTP binding"/>
    <property type="evidence" value="ECO:0007669"/>
    <property type="project" value="InterPro"/>
</dbReference>
<name>A0A0C9SL87_PLICR</name>
<reference evidence="3 4" key="1">
    <citation type="submission" date="2014-06" db="EMBL/GenBank/DDBJ databases">
        <title>Evolutionary Origins and Diversification of the Mycorrhizal Mutualists.</title>
        <authorList>
            <consortium name="DOE Joint Genome Institute"/>
            <consortium name="Mycorrhizal Genomics Consortium"/>
            <person name="Kohler A."/>
            <person name="Kuo A."/>
            <person name="Nagy L.G."/>
            <person name="Floudas D."/>
            <person name="Copeland A."/>
            <person name="Barry K.W."/>
            <person name="Cichocki N."/>
            <person name="Veneault-Fourrey C."/>
            <person name="LaButti K."/>
            <person name="Lindquist E.A."/>
            <person name="Lipzen A."/>
            <person name="Lundell T."/>
            <person name="Morin E."/>
            <person name="Murat C."/>
            <person name="Riley R."/>
            <person name="Ohm R."/>
            <person name="Sun H."/>
            <person name="Tunlid A."/>
            <person name="Henrissat B."/>
            <person name="Grigoriev I.V."/>
            <person name="Hibbett D.S."/>
            <person name="Martin F."/>
        </authorList>
    </citation>
    <scope>NUCLEOTIDE SEQUENCE [LARGE SCALE GENOMIC DNA]</scope>
    <source>
        <strain evidence="3 4">FD-325 SS-3</strain>
    </source>
</reference>
<accession>A0A0C9SL87</accession>
<dbReference type="PANTHER" id="PTHR32046:SF11">
    <property type="entry name" value="IMMUNE-ASSOCIATED NUCLEOTIDE-BINDING PROTEIN 10-LIKE"/>
    <property type="match status" value="1"/>
</dbReference>
<feature type="region of interest" description="Disordered" evidence="1">
    <location>
        <begin position="324"/>
        <end position="376"/>
    </location>
</feature>
<sequence length="404" mass="45393">MRAPNQEVAIAVMGATGSGKTSSSSSTSYPKLLPTEHKMRAPNQEVAIAVMGATGSGKTTFINLASGSRLRVGRGLQSCTGTIQVAQPFQLDGRSVTLIDTPGFDDTTRSDTDILKMIAQYLAVAYQNKHRLHGVIYIHRISDNRLGGVSRRNFKMFRELCGDTSLKNVIIATNMWGEVDLSVGEAREAELAREDMFFKPVLEKGAQLLRHENTLASAQALLRTILDNHPIPLRIQHELIDERKNIAQTAAGEELNREFIEQERKHREEMAVLKQEMQEAIQARDHETRKELEEEQRKLEKEMARVHQDSQKLASNYNEEKARLEERLQEVSQRSKQEADRAAAEHHRRIHDLETKLDAASNASAQEKEAMRREMNDLRSRVSAPKGGFFSNLGRAIDGLFGMA</sequence>
<dbReference type="CDD" id="cd00882">
    <property type="entry name" value="Ras_like_GTPase"/>
    <property type="match status" value="1"/>
</dbReference>
<protein>
    <recommendedName>
        <fullName evidence="2">G domain-containing protein</fullName>
    </recommendedName>
</protein>
<organism evidence="3 4">
    <name type="scientific">Plicaturopsis crispa FD-325 SS-3</name>
    <dbReference type="NCBI Taxonomy" id="944288"/>
    <lineage>
        <taxon>Eukaryota</taxon>
        <taxon>Fungi</taxon>
        <taxon>Dikarya</taxon>
        <taxon>Basidiomycota</taxon>
        <taxon>Agaricomycotina</taxon>
        <taxon>Agaricomycetes</taxon>
        <taxon>Agaricomycetidae</taxon>
        <taxon>Amylocorticiales</taxon>
        <taxon>Amylocorticiaceae</taxon>
        <taxon>Plicatura</taxon>
        <taxon>Plicaturopsis crispa</taxon>
    </lineage>
</organism>
<dbReference type="PANTHER" id="PTHR32046">
    <property type="entry name" value="G DOMAIN-CONTAINING PROTEIN"/>
    <property type="match status" value="1"/>
</dbReference>
<evidence type="ECO:0000256" key="1">
    <source>
        <dbReference type="SAM" id="MobiDB-lite"/>
    </source>
</evidence>
<feature type="domain" description="G" evidence="2">
    <location>
        <begin position="48"/>
        <end position="132"/>
    </location>
</feature>
<keyword evidence="4" id="KW-1185">Reference proteome</keyword>
<dbReference type="Proteomes" id="UP000053263">
    <property type="component" value="Unassembled WGS sequence"/>
</dbReference>
<dbReference type="EMBL" id="KN832568">
    <property type="protein sequence ID" value="KII85056.1"/>
    <property type="molecule type" value="Genomic_DNA"/>
</dbReference>
<dbReference type="InterPro" id="IPR027417">
    <property type="entry name" value="P-loop_NTPase"/>
</dbReference>
<dbReference type="OrthoDB" id="8954335at2759"/>
<dbReference type="AlphaFoldDB" id="A0A0C9SL87"/>
<feature type="compositionally biased region" description="Basic and acidic residues" evidence="1">
    <location>
        <begin position="324"/>
        <end position="357"/>
    </location>
</feature>
<feature type="compositionally biased region" description="Basic and acidic residues" evidence="1">
    <location>
        <begin position="366"/>
        <end position="376"/>
    </location>
</feature>
<evidence type="ECO:0000313" key="4">
    <source>
        <dbReference type="Proteomes" id="UP000053263"/>
    </source>
</evidence>
<dbReference type="InterPro" id="IPR006073">
    <property type="entry name" value="GTP-bd"/>
</dbReference>
<dbReference type="HOGENOM" id="CLU_018003_1_1_1"/>
<proteinExistence type="predicted"/>
<dbReference type="Gene3D" id="3.40.50.300">
    <property type="entry name" value="P-loop containing nucleotide triphosphate hydrolases"/>
    <property type="match status" value="1"/>
</dbReference>
<dbReference type="Pfam" id="PF01926">
    <property type="entry name" value="MMR_HSR1"/>
    <property type="match status" value="1"/>
</dbReference>
<evidence type="ECO:0000259" key="2">
    <source>
        <dbReference type="Pfam" id="PF01926"/>
    </source>
</evidence>
<dbReference type="SUPFAM" id="SSF52540">
    <property type="entry name" value="P-loop containing nucleoside triphosphate hydrolases"/>
    <property type="match status" value="1"/>
</dbReference>
<gene>
    <name evidence="3" type="ORF">PLICRDRAFT_178816</name>
</gene>